<keyword evidence="8" id="KW-1185">Reference proteome</keyword>
<feature type="DNA-binding region" description="H-T-H motif" evidence="4">
    <location>
        <begin position="43"/>
        <end position="62"/>
    </location>
</feature>
<dbReference type="InterPro" id="IPR050109">
    <property type="entry name" value="HTH-type_TetR-like_transc_reg"/>
</dbReference>
<evidence type="ECO:0000313" key="8">
    <source>
        <dbReference type="Proteomes" id="UP000268291"/>
    </source>
</evidence>
<evidence type="ECO:0000256" key="3">
    <source>
        <dbReference type="ARBA" id="ARBA00023163"/>
    </source>
</evidence>
<dbReference type="InterPro" id="IPR001647">
    <property type="entry name" value="HTH_TetR"/>
</dbReference>
<dbReference type="InterPro" id="IPR041347">
    <property type="entry name" value="MftR_C"/>
</dbReference>
<organism evidence="7 8">
    <name type="scientific">Labedella gwakjiensis</name>
    <dbReference type="NCBI Taxonomy" id="390269"/>
    <lineage>
        <taxon>Bacteria</taxon>
        <taxon>Bacillati</taxon>
        <taxon>Actinomycetota</taxon>
        <taxon>Actinomycetes</taxon>
        <taxon>Micrococcales</taxon>
        <taxon>Microbacteriaceae</taxon>
        <taxon>Labedella</taxon>
    </lineage>
</organism>
<dbReference type="Proteomes" id="UP000268291">
    <property type="component" value="Unassembled WGS sequence"/>
</dbReference>
<dbReference type="RefSeq" id="WP_106564529.1">
    <property type="nucleotide sequence ID" value="NZ_PYAU01000001.1"/>
</dbReference>
<protein>
    <submittedName>
        <fullName evidence="7">TetR family transcriptional regulator</fullName>
    </submittedName>
</protein>
<dbReference type="PROSITE" id="PS50977">
    <property type="entry name" value="HTH_TETR_2"/>
    <property type="match status" value="1"/>
</dbReference>
<gene>
    <name evidence="7" type="ORF">ELQ93_02555</name>
</gene>
<evidence type="ECO:0000256" key="2">
    <source>
        <dbReference type="ARBA" id="ARBA00023125"/>
    </source>
</evidence>
<dbReference type="PANTHER" id="PTHR30055">
    <property type="entry name" value="HTH-TYPE TRANSCRIPTIONAL REGULATOR RUTR"/>
    <property type="match status" value="1"/>
</dbReference>
<keyword evidence="3" id="KW-0804">Transcription</keyword>
<name>A0ABY0C865_9MICO</name>
<sequence length="211" mass="22217">MTTSERRPRAGASRVGRPRRSSPVMLEEAAAELFLEQSYDGTTIDEISTRAGVARTTFFNYFGSKGDLLWVELDAAIPRLRAALDAPEGPTPGLESVEAALSRVADGISAARVPWAIAHRDLMGTTAELQATGLARLLEVVDVIARHLSRREPTLGDAGARAAASAIAGAAMAGAAQWIGTGTARGPLADHIREAVQPVIVGWRARIGAVD</sequence>
<reference evidence="7 8" key="1">
    <citation type="submission" date="2018-12" db="EMBL/GenBank/DDBJ databases">
        <authorList>
            <person name="hu s."/>
            <person name="Xu Y."/>
            <person name="Xu B."/>
            <person name="Li F."/>
        </authorList>
    </citation>
    <scope>NUCLEOTIDE SEQUENCE [LARGE SCALE GENOMIC DNA]</scope>
    <source>
        <strain evidence="7 8">KSW2-17</strain>
    </source>
</reference>
<feature type="domain" description="HTH tetR-type" evidence="6">
    <location>
        <begin position="20"/>
        <end position="80"/>
    </location>
</feature>
<evidence type="ECO:0000256" key="4">
    <source>
        <dbReference type="PROSITE-ProRule" id="PRU00335"/>
    </source>
</evidence>
<dbReference type="Gene3D" id="1.10.357.10">
    <property type="entry name" value="Tetracycline Repressor, domain 2"/>
    <property type="match status" value="1"/>
</dbReference>
<keyword evidence="2 4" id="KW-0238">DNA-binding</keyword>
<dbReference type="InterPro" id="IPR009057">
    <property type="entry name" value="Homeodomain-like_sf"/>
</dbReference>
<dbReference type="Pfam" id="PF00440">
    <property type="entry name" value="TetR_N"/>
    <property type="match status" value="1"/>
</dbReference>
<dbReference type="InterPro" id="IPR023772">
    <property type="entry name" value="DNA-bd_HTH_TetR-type_CS"/>
</dbReference>
<dbReference type="EMBL" id="RZGY01000001">
    <property type="protein sequence ID" value="RUQ85919.1"/>
    <property type="molecule type" value="Genomic_DNA"/>
</dbReference>
<dbReference type="Pfam" id="PF17754">
    <property type="entry name" value="TetR_C_14"/>
    <property type="match status" value="1"/>
</dbReference>
<keyword evidence="1" id="KW-0805">Transcription regulation</keyword>
<evidence type="ECO:0000256" key="1">
    <source>
        <dbReference type="ARBA" id="ARBA00023015"/>
    </source>
</evidence>
<proteinExistence type="predicted"/>
<evidence type="ECO:0000313" key="7">
    <source>
        <dbReference type="EMBL" id="RUQ85919.1"/>
    </source>
</evidence>
<feature type="compositionally biased region" description="Low complexity" evidence="5">
    <location>
        <begin position="10"/>
        <end position="22"/>
    </location>
</feature>
<dbReference type="PANTHER" id="PTHR30055:SF234">
    <property type="entry name" value="HTH-TYPE TRANSCRIPTIONAL REGULATOR BETI"/>
    <property type="match status" value="1"/>
</dbReference>
<comment type="caution">
    <text evidence="7">The sequence shown here is derived from an EMBL/GenBank/DDBJ whole genome shotgun (WGS) entry which is preliminary data.</text>
</comment>
<evidence type="ECO:0000259" key="6">
    <source>
        <dbReference type="PROSITE" id="PS50977"/>
    </source>
</evidence>
<dbReference type="PRINTS" id="PR00455">
    <property type="entry name" value="HTHTETR"/>
</dbReference>
<evidence type="ECO:0000256" key="5">
    <source>
        <dbReference type="SAM" id="MobiDB-lite"/>
    </source>
</evidence>
<accession>A0ABY0C865</accession>
<dbReference type="PROSITE" id="PS01081">
    <property type="entry name" value="HTH_TETR_1"/>
    <property type="match status" value="1"/>
</dbReference>
<feature type="region of interest" description="Disordered" evidence="5">
    <location>
        <begin position="1"/>
        <end position="22"/>
    </location>
</feature>
<dbReference type="SUPFAM" id="SSF46689">
    <property type="entry name" value="Homeodomain-like"/>
    <property type="match status" value="1"/>
</dbReference>